<dbReference type="EMBL" id="CAXAMN010011947">
    <property type="protein sequence ID" value="CAK9036734.1"/>
    <property type="molecule type" value="Genomic_DNA"/>
</dbReference>
<reference evidence="2 4" key="1">
    <citation type="submission" date="2024-02" db="EMBL/GenBank/DDBJ databases">
        <authorList>
            <person name="Chen Y."/>
            <person name="Shah S."/>
            <person name="Dougan E. K."/>
            <person name="Thang M."/>
            <person name="Chan C."/>
        </authorList>
    </citation>
    <scope>NUCLEOTIDE SEQUENCE [LARGE SCALE GENOMIC DNA]</scope>
</reference>
<evidence type="ECO:0008006" key="5">
    <source>
        <dbReference type="Google" id="ProtNLM"/>
    </source>
</evidence>
<keyword evidence="4" id="KW-1185">Reference proteome</keyword>
<evidence type="ECO:0000313" key="4">
    <source>
        <dbReference type="Proteomes" id="UP001642484"/>
    </source>
</evidence>
<evidence type="ECO:0000313" key="2">
    <source>
        <dbReference type="EMBL" id="CAK9036686.1"/>
    </source>
</evidence>
<dbReference type="EMBL" id="CAXAMN010011925">
    <property type="protein sequence ID" value="CAK9036686.1"/>
    <property type="molecule type" value="Genomic_DNA"/>
</dbReference>
<protein>
    <recommendedName>
        <fullName evidence="5">Tyr recombinase domain-containing protein</fullName>
    </recommendedName>
</protein>
<proteinExistence type="predicted"/>
<comment type="caution">
    <text evidence="2">The sequence shown here is derived from an EMBL/GenBank/DDBJ whole genome shotgun (WGS) entry which is preliminary data.</text>
</comment>
<keyword evidence="1" id="KW-0233">DNA recombination</keyword>
<accession>A0ABP0LC16</accession>
<dbReference type="InterPro" id="IPR011010">
    <property type="entry name" value="DNA_brk_join_enz"/>
</dbReference>
<name>A0ABP0LC16_9DINO</name>
<dbReference type="Proteomes" id="UP001642484">
    <property type="component" value="Unassembled WGS sequence"/>
</dbReference>
<gene>
    <name evidence="2" type="ORF">CCMP2556_LOCUS20379</name>
    <name evidence="3" type="ORF">CCMP2556_LOCUS20402</name>
</gene>
<dbReference type="InterPro" id="IPR013762">
    <property type="entry name" value="Integrase-like_cat_sf"/>
</dbReference>
<dbReference type="SUPFAM" id="SSF56349">
    <property type="entry name" value="DNA breaking-rejoining enzymes"/>
    <property type="match status" value="1"/>
</dbReference>
<dbReference type="Gene3D" id="1.10.443.10">
    <property type="entry name" value="Intergrase catalytic core"/>
    <property type="match status" value="1"/>
</dbReference>
<sequence length="184" mass="21093">MEDAWTRGRPLYHVSTALCGVQFFCPGIRGKIPESWRLFRVWRRLEVPCRAPPMAQEIAFAMAALAIHRGDLIFGALLLTAFEGLLRRGELLGLCGSDLLIRNGQGLVRLANTKTSDRKGVTEMVTLHHPWVIMVLQTLLEYLQEKNLKFAKIWGGTPSTFRRRFKEYCRLRVQAIQPQTGWRD</sequence>
<evidence type="ECO:0000256" key="1">
    <source>
        <dbReference type="ARBA" id="ARBA00023172"/>
    </source>
</evidence>
<organism evidence="2 4">
    <name type="scientific">Durusdinium trenchii</name>
    <dbReference type="NCBI Taxonomy" id="1381693"/>
    <lineage>
        <taxon>Eukaryota</taxon>
        <taxon>Sar</taxon>
        <taxon>Alveolata</taxon>
        <taxon>Dinophyceae</taxon>
        <taxon>Suessiales</taxon>
        <taxon>Symbiodiniaceae</taxon>
        <taxon>Durusdinium</taxon>
    </lineage>
</organism>
<evidence type="ECO:0000313" key="3">
    <source>
        <dbReference type="EMBL" id="CAK9036734.1"/>
    </source>
</evidence>